<dbReference type="InterPro" id="IPR008978">
    <property type="entry name" value="HSP20-like_chaperone"/>
</dbReference>
<accession>A0A0D7BIR4</accession>
<keyword evidence="3" id="KW-1185">Reference proteome</keyword>
<evidence type="ECO:0008006" key="4">
    <source>
        <dbReference type="Google" id="ProtNLM"/>
    </source>
</evidence>
<feature type="compositionally biased region" description="Polar residues" evidence="1">
    <location>
        <begin position="46"/>
        <end position="68"/>
    </location>
</feature>
<feature type="compositionally biased region" description="Polar residues" evidence="1">
    <location>
        <begin position="14"/>
        <end position="25"/>
    </location>
</feature>
<organism evidence="2 3">
    <name type="scientific">Cylindrobasidium torrendii FP15055 ss-10</name>
    <dbReference type="NCBI Taxonomy" id="1314674"/>
    <lineage>
        <taxon>Eukaryota</taxon>
        <taxon>Fungi</taxon>
        <taxon>Dikarya</taxon>
        <taxon>Basidiomycota</taxon>
        <taxon>Agaricomycotina</taxon>
        <taxon>Agaricomycetes</taxon>
        <taxon>Agaricomycetidae</taxon>
        <taxon>Agaricales</taxon>
        <taxon>Marasmiineae</taxon>
        <taxon>Physalacriaceae</taxon>
        <taxon>Cylindrobasidium</taxon>
    </lineage>
</organism>
<dbReference type="EMBL" id="KN880468">
    <property type="protein sequence ID" value="KIY70448.1"/>
    <property type="molecule type" value="Genomic_DNA"/>
</dbReference>
<name>A0A0D7BIR4_9AGAR</name>
<evidence type="ECO:0000313" key="3">
    <source>
        <dbReference type="Proteomes" id="UP000054007"/>
    </source>
</evidence>
<gene>
    <name evidence="2" type="ORF">CYLTODRAFT_488118</name>
</gene>
<proteinExistence type="predicted"/>
<dbReference type="STRING" id="1314674.A0A0D7BIR4"/>
<evidence type="ECO:0000256" key="1">
    <source>
        <dbReference type="SAM" id="MobiDB-lite"/>
    </source>
</evidence>
<dbReference type="AlphaFoldDB" id="A0A0D7BIR4"/>
<dbReference type="Gene3D" id="2.60.40.790">
    <property type="match status" value="1"/>
</dbReference>
<feature type="compositionally biased region" description="Pro residues" evidence="1">
    <location>
        <begin position="194"/>
        <end position="214"/>
    </location>
</feature>
<evidence type="ECO:0000313" key="2">
    <source>
        <dbReference type="EMBL" id="KIY70448.1"/>
    </source>
</evidence>
<dbReference type="Proteomes" id="UP000054007">
    <property type="component" value="Unassembled WGS sequence"/>
</dbReference>
<feature type="region of interest" description="Disordered" evidence="1">
    <location>
        <begin position="1"/>
        <end position="214"/>
    </location>
</feature>
<sequence>MSFPFHTQYADEYSTPTTPRDNNIPFSLPPWDAIEHQQHQPLGGQMPQQDLSQHSPLTPLHNTPTFAQHLQEEAYVSSRDSPASDHSRVHQVAQLSDPEPQFVHESGQPAAGPSRRGGQSSLRASPPRTRGQQRAHPYHRPSTAAGGSDDSRQRQRPSNLQFIPHLPPPPSTAPGANRPSMTPALPPLTFHQYVPPPTAPAPPAAAPPPSMPTPRPAATLVIRTDWRYNPDTHTIAAYFDMPGVRREDIRISLQTLPYNRVRVLTVTGVRRAPFIPSASASLSRDPVLGQEVCSVEGKYGPCRRQLAVHPDCVVSLFPSSLHSPFFPFPFGALGQGQWIRR</sequence>
<protein>
    <recommendedName>
        <fullName evidence="4">SHSP domain-containing protein</fullName>
    </recommendedName>
</protein>
<reference evidence="2 3" key="1">
    <citation type="journal article" date="2015" name="Fungal Genet. Biol.">
        <title>Evolution of novel wood decay mechanisms in Agaricales revealed by the genome sequences of Fistulina hepatica and Cylindrobasidium torrendii.</title>
        <authorList>
            <person name="Floudas D."/>
            <person name="Held B.W."/>
            <person name="Riley R."/>
            <person name="Nagy L.G."/>
            <person name="Koehler G."/>
            <person name="Ransdell A.S."/>
            <person name="Younus H."/>
            <person name="Chow J."/>
            <person name="Chiniquy J."/>
            <person name="Lipzen A."/>
            <person name="Tritt A."/>
            <person name="Sun H."/>
            <person name="Haridas S."/>
            <person name="LaButti K."/>
            <person name="Ohm R.A."/>
            <person name="Kues U."/>
            <person name="Blanchette R.A."/>
            <person name="Grigoriev I.V."/>
            <person name="Minto R.E."/>
            <person name="Hibbett D.S."/>
        </authorList>
    </citation>
    <scope>NUCLEOTIDE SEQUENCE [LARGE SCALE GENOMIC DNA]</scope>
    <source>
        <strain evidence="2 3">FP15055 ss-10</strain>
    </source>
</reference>
<dbReference type="OrthoDB" id="78858at2759"/>